<dbReference type="SUPFAM" id="SSF51366">
    <property type="entry name" value="Ribulose-phoshate binding barrel"/>
    <property type="match status" value="1"/>
</dbReference>
<dbReference type="EC" id="4.2.1.20" evidence="9"/>
<dbReference type="Pfam" id="PF00290">
    <property type="entry name" value="Trp_syntA"/>
    <property type="match status" value="1"/>
</dbReference>
<dbReference type="KEGG" id="dae:Dtox_0911"/>
<evidence type="ECO:0000256" key="7">
    <source>
        <dbReference type="ARBA" id="ARBA00023239"/>
    </source>
</evidence>
<comment type="catalytic activity">
    <reaction evidence="8 9">
        <text>(1S,2R)-1-C-(indol-3-yl)glycerol 3-phosphate + L-serine = D-glyceraldehyde 3-phosphate + L-tryptophan + H2O</text>
        <dbReference type="Rhea" id="RHEA:10532"/>
        <dbReference type="ChEBI" id="CHEBI:15377"/>
        <dbReference type="ChEBI" id="CHEBI:33384"/>
        <dbReference type="ChEBI" id="CHEBI:57912"/>
        <dbReference type="ChEBI" id="CHEBI:58866"/>
        <dbReference type="ChEBI" id="CHEBI:59776"/>
        <dbReference type="EC" id="4.2.1.20"/>
    </reaction>
</comment>
<dbReference type="InterPro" id="IPR011060">
    <property type="entry name" value="RibuloseP-bd_barrel"/>
</dbReference>
<dbReference type="NCBIfam" id="TIGR00262">
    <property type="entry name" value="trpA"/>
    <property type="match status" value="1"/>
</dbReference>
<dbReference type="AlphaFoldDB" id="C8W338"/>
<dbReference type="InterPro" id="IPR002028">
    <property type="entry name" value="Trp_synthase_suA"/>
</dbReference>
<evidence type="ECO:0000256" key="2">
    <source>
        <dbReference type="ARBA" id="ARBA00004733"/>
    </source>
</evidence>
<keyword evidence="7 9" id="KW-0456">Lyase</keyword>
<feature type="active site" description="Proton acceptor" evidence="9">
    <location>
        <position position="47"/>
    </location>
</feature>
<dbReference type="GO" id="GO:0004834">
    <property type="term" value="F:tryptophan synthase activity"/>
    <property type="evidence" value="ECO:0007669"/>
    <property type="project" value="UniProtKB-UniRule"/>
</dbReference>
<dbReference type="InterPro" id="IPR013785">
    <property type="entry name" value="Aldolase_TIM"/>
</dbReference>
<dbReference type="RefSeq" id="WP_015756521.1">
    <property type="nucleotide sequence ID" value="NC_013216.1"/>
</dbReference>
<dbReference type="UniPathway" id="UPA00035">
    <property type="reaction ID" value="UER00044"/>
</dbReference>
<keyword evidence="5 9" id="KW-0822">Tryptophan biosynthesis</keyword>
<evidence type="ECO:0000256" key="6">
    <source>
        <dbReference type="ARBA" id="ARBA00023141"/>
    </source>
</evidence>
<dbReference type="GO" id="GO:0005829">
    <property type="term" value="C:cytosol"/>
    <property type="evidence" value="ECO:0007669"/>
    <property type="project" value="TreeGrafter"/>
</dbReference>
<gene>
    <name evidence="9" type="primary">trpA</name>
    <name evidence="11" type="ordered locus">Dtox_0911</name>
</gene>
<comment type="subunit">
    <text evidence="3 9">Tetramer of two alpha and two beta chains.</text>
</comment>
<proteinExistence type="inferred from homology"/>
<evidence type="ECO:0000256" key="8">
    <source>
        <dbReference type="ARBA" id="ARBA00049047"/>
    </source>
</evidence>
<evidence type="ECO:0000313" key="11">
    <source>
        <dbReference type="EMBL" id="ACV61805.1"/>
    </source>
</evidence>
<keyword evidence="6 9" id="KW-0057">Aromatic amino acid biosynthesis</keyword>
<comment type="function">
    <text evidence="1 9">The alpha subunit is responsible for the aldol cleavage of indoleglycerol phosphate to indole and glyceraldehyde 3-phosphate.</text>
</comment>
<feature type="active site" description="Proton acceptor" evidence="9">
    <location>
        <position position="58"/>
    </location>
</feature>
<name>C8W338_DESAS</name>
<dbReference type="STRING" id="485916.Dtox_0911"/>
<dbReference type="FunFam" id="3.20.20.70:FF:000037">
    <property type="entry name" value="Tryptophan synthase alpha chain"/>
    <property type="match status" value="1"/>
</dbReference>
<dbReference type="PANTHER" id="PTHR43406:SF1">
    <property type="entry name" value="TRYPTOPHAN SYNTHASE ALPHA CHAIN, CHLOROPLASTIC"/>
    <property type="match status" value="1"/>
</dbReference>
<organism evidence="11 12">
    <name type="scientific">Desulfofarcimen acetoxidans (strain ATCC 49208 / DSM 771 / KCTC 5769 / VKM B-1644 / 5575)</name>
    <name type="common">Desulfotomaculum acetoxidans</name>
    <dbReference type="NCBI Taxonomy" id="485916"/>
    <lineage>
        <taxon>Bacteria</taxon>
        <taxon>Bacillati</taxon>
        <taxon>Bacillota</taxon>
        <taxon>Clostridia</taxon>
        <taxon>Eubacteriales</taxon>
        <taxon>Peptococcaceae</taxon>
        <taxon>Desulfofarcimen</taxon>
    </lineage>
</organism>
<keyword evidence="4 9" id="KW-0028">Amino-acid biosynthesis</keyword>
<evidence type="ECO:0000256" key="3">
    <source>
        <dbReference type="ARBA" id="ARBA00011270"/>
    </source>
</evidence>
<evidence type="ECO:0000256" key="9">
    <source>
        <dbReference type="HAMAP-Rule" id="MF_00131"/>
    </source>
</evidence>
<dbReference type="OrthoDB" id="9804578at2"/>
<evidence type="ECO:0000256" key="5">
    <source>
        <dbReference type="ARBA" id="ARBA00022822"/>
    </source>
</evidence>
<sequence length="272" mass="28484">MIEKRLAELRKNGEKALIPFVTAGDPDLPTTVKLVLSMAEAGADVIELGVPFTDPVADGPAIQKASLRSLAGGTNLAGILDSVREIRQKSDIPLVLMTYYNPVFRFGIDKFVAEAAEAGVNGLIMPDVPLEESGPLAKPAREKGIDLIPLVAPNSPEERIKKITAEAGGFIYCVSSLGVTGVRKSIKTDIANFISRVKKYTELSVAVGFGISGPAQAAEMAAYCDAVIVGSALVNLIEANAASAELAEILAGKVRELKAAISRKEGEAVAAV</sequence>
<keyword evidence="12" id="KW-1185">Reference proteome</keyword>
<protein>
    <recommendedName>
        <fullName evidence="9">Tryptophan synthase alpha chain</fullName>
        <ecNumber evidence="9">4.2.1.20</ecNumber>
    </recommendedName>
</protein>
<reference evidence="11 12" key="1">
    <citation type="journal article" date="2009" name="Stand. Genomic Sci.">
        <title>Complete genome sequence of Desulfotomaculum acetoxidans type strain (5575).</title>
        <authorList>
            <person name="Spring S."/>
            <person name="Lapidus A."/>
            <person name="Schroder M."/>
            <person name="Gleim D."/>
            <person name="Sims D."/>
            <person name="Meincke L."/>
            <person name="Glavina Del Rio T."/>
            <person name="Tice H."/>
            <person name="Copeland A."/>
            <person name="Cheng J.F."/>
            <person name="Lucas S."/>
            <person name="Chen F."/>
            <person name="Nolan M."/>
            <person name="Bruce D."/>
            <person name="Goodwin L."/>
            <person name="Pitluck S."/>
            <person name="Ivanova N."/>
            <person name="Mavromatis K."/>
            <person name="Mikhailova N."/>
            <person name="Pati A."/>
            <person name="Chen A."/>
            <person name="Palaniappan K."/>
            <person name="Land M."/>
            <person name="Hauser L."/>
            <person name="Chang Y.J."/>
            <person name="Jeffries C.D."/>
            <person name="Chain P."/>
            <person name="Saunders E."/>
            <person name="Brettin T."/>
            <person name="Detter J.C."/>
            <person name="Goker M."/>
            <person name="Bristow J."/>
            <person name="Eisen J.A."/>
            <person name="Markowitz V."/>
            <person name="Hugenholtz P."/>
            <person name="Kyrpides N.C."/>
            <person name="Klenk H.P."/>
            <person name="Han C."/>
        </authorList>
    </citation>
    <scope>NUCLEOTIDE SEQUENCE [LARGE SCALE GENOMIC DNA]</scope>
    <source>
        <strain evidence="12">ATCC 49208 / DSM 771 / VKM B-1644</strain>
    </source>
</reference>
<dbReference type="PANTHER" id="PTHR43406">
    <property type="entry name" value="TRYPTOPHAN SYNTHASE, ALPHA CHAIN"/>
    <property type="match status" value="1"/>
</dbReference>
<dbReference type="eggNOG" id="COG0159">
    <property type="taxonomic scope" value="Bacteria"/>
</dbReference>
<dbReference type="CDD" id="cd04724">
    <property type="entry name" value="Tryptophan_synthase_alpha"/>
    <property type="match status" value="1"/>
</dbReference>
<accession>C8W338</accession>
<dbReference type="Proteomes" id="UP000002217">
    <property type="component" value="Chromosome"/>
</dbReference>
<evidence type="ECO:0000313" key="12">
    <source>
        <dbReference type="Proteomes" id="UP000002217"/>
    </source>
</evidence>
<dbReference type="Gene3D" id="3.20.20.70">
    <property type="entry name" value="Aldolase class I"/>
    <property type="match status" value="1"/>
</dbReference>
<dbReference type="HAMAP" id="MF_00131">
    <property type="entry name" value="Trp_synth_alpha"/>
    <property type="match status" value="1"/>
</dbReference>
<dbReference type="EMBL" id="CP001720">
    <property type="protein sequence ID" value="ACV61805.1"/>
    <property type="molecule type" value="Genomic_DNA"/>
</dbReference>
<comment type="similarity">
    <text evidence="9 10">Belongs to the TrpA family.</text>
</comment>
<dbReference type="InterPro" id="IPR018204">
    <property type="entry name" value="Trp_synthase_alpha_AS"/>
</dbReference>
<evidence type="ECO:0000256" key="4">
    <source>
        <dbReference type="ARBA" id="ARBA00022605"/>
    </source>
</evidence>
<evidence type="ECO:0000256" key="10">
    <source>
        <dbReference type="RuleBase" id="RU003662"/>
    </source>
</evidence>
<dbReference type="PROSITE" id="PS00167">
    <property type="entry name" value="TRP_SYNTHASE_ALPHA"/>
    <property type="match status" value="1"/>
</dbReference>
<dbReference type="HOGENOM" id="CLU_016734_0_0_9"/>
<comment type="pathway">
    <text evidence="2 9">Amino-acid biosynthesis; L-tryptophan biosynthesis; L-tryptophan from chorismate: step 5/5.</text>
</comment>
<evidence type="ECO:0000256" key="1">
    <source>
        <dbReference type="ARBA" id="ARBA00003365"/>
    </source>
</evidence>